<reference evidence="1 2" key="1">
    <citation type="submission" date="2023-10" db="EMBL/GenBank/DDBJ databases">
        <title>Virgibacillus halophilus 5B73C genome.</title>
        <authorList>
            <person name="Miliotis G."/>
            <person name="Sengupta P."/>
            <person name="Hameed A."/>
            <person name="Chuvochina M."/>
            <person name="Mcdonagh F."/>
            <person name="Simpson A.C."/>
            <person name="Singh N.K."/>
            <person name="Rekha P.D."/>
            <person name="Raman K."/>
            <person name="Hugenholtz P."/>
            <person name="Venkateswaran K."/>
        </authorList>
    </citation>
    <scope>NUCLEOTIDE SEQUENCE [LARGE SCALE GENOMIC DNA]</scope>
    <source>
        <strain evidence="1 2">5B73C</strain>
    </source>
</reference>
<comment type="caution">
    <text evidence="1">The sequence shown here is derived from an EMBL/GenBank/DDBJ whole genome shotgun (WGS) entry which is preliminary data.</text>
</comment>
<dbReference type="RefSeq" id="WP_390356788.1">
    <property type="nucleotide sequence ID" value="NZ_JBHUIZ010000013.1"/>
</dbReference>
<organism evidence="1 2">
    <name type="scientific">Tigheibacillus halophilus</name>
    <dbReference type="NCBI Taxonomy" id="361280"/>
    <lineage>
        <taxon>Bacteria</taxon>
        <taxon>Bacillati</taxon>
        <taxon>Bacillota</taxon>
        <taxon>Bacilli</taxon>
        <taxon>Bacillales</taxon>
        <taxon>Bacillaceae</taxon>
        <taxon>Tigheibacillus</taxon>
    </lineage>
</organism>
<evidence type="ECO:0000313" key="1">
    <source>
        <dbReference type="EMBL" id="MDY0393280.1"/>
    </source>
</evidence>
<name>A0ABU5C2D7_9BACI</name>
<protein>
    <submittedName>
        <fullName evidence="1">DUF2642 domain-containing protein</fullName>
    </submittedName>
</protein>
<evidence type="ECO:0000313" key="2">
    <source>
        <dbReference type="Proteomes" id="UP001281447"/>
    </source>
</evidence>
<dbReference type="EMBL" id="JAWDIP010000003">
    <property type="protein sequence ID" value="MDY0393280.1"/>
    <property type="molecule type" value="Genomic_DNA"/>
</dbReference>
<gene>
    <name evidence="1" type="ORF">RWE15_01095</name>
</gene>
<dbReference type="Proteomes" id="UP001281447">
    <property type="component" value="Unassembled WGS sequence"/>
</dbReference>
<sequence>MATSAGKHHGKLSGVAIDHIQLHVGDGKALHIRIAEIIYFEGYPLTYS</sequence>
<accession>A0ABU5C2D7</accession>
<proteinExistence type="predicted"/>
<keyword evidence="2" id="KW-1185">Reference proteome</keyword>